<dbReference type="InterPro" id="IPR001249">
    <property type="entry name" value="AcCoA_biotinCC"/>
</dbReference>
<dbReference type="PROSITE" id="PS50968">
    <property type="entry name" value="BIOTINYL_LIPOYL"/>
    <property type="match status" value="1"/>
</dbReference>
<reference evidence="10 11" key="1">
    <citation type="journal article" date="2020" name="Front. Microbiol.">
        <title>Single-cell genomics of novel Actinobacteria with the Wood-Ljungdahl pathway discovered in a serpentinizing system.</title>
        <authorList>
            <person name="Merino N."/>
            <person name="Kawai M."/>
            <person name="Boyd E.S."/>
            <person name="Colman D.R."/>
            <person name="McGlynn S.E."/>
            <person name="Nealson K.H."/>
            <person name="Kurokawa K."/>
            <person name="Hongoh Y."/>
        </authorList>
    </citation>
    <scope>NUCLEOTIDE SEQUENCE [LARGE SCALE GENOMIC DNA]</scope>
    <source>
        <strain evidence="10 11">S06</strain>
    </source>
</reference>
<evidence type="ECO:0000256" key="1">
    <source>
        <dbReference type="ARBA" id="ARBA00005194"/>
    </source>
</evidence>
<protein>
    <submittedName>
        <fullName evidence="10">Oxaloacetate decarboxylase (Na+ extruding) subunit alpha</fullName>
    </submittedName>
</protein>
<name>A0A6V8NL38_9ACTN</name>
<evidence type="ECO:0000256" key="5">
    <source>
        <dbReference type="ARBA" id="ARBA00023160"/>
    </source>
</evidence>
<dbReference type="RefSeq" id="WP_258187079.1">
    <property type="nucleotide sequence ID" value="NZ_BLRV01000008.1"/>
</dbReference>
<evidence type="ECO:0000256" key="4">
    <source>
        <dbReference type="ARBA" id="ARBA00023098"/>
    </source>
</evidence>
<dbReference type="Pfam" id="PF00364">
    <property type="entry name" value="Biotin_lipoyl"/>
    <property type="match status" value="1"/>
</dbReference>
<dbReference type="CDD" id="cd06850">
    <property type="entry name" value="biotinyl_domain"/>
    <property type="match status" value="1"/>
</dbReference>
<evidence type="ECO:0000256" key="2">
    <source>
        <dbReference type="ARBA" id="ARBA00022516"/>
    </source>
</evidence>
<dbReference type="Proteomes" id="UP000580051">
    <property type="component" value="Unassembled WGS sequence"/>
</dbReference>
<dbReference type="PROSITE" id="PS50991">
    <property type="entry name" value="PYR_CT"/>
    <property type="match status" value="1"/>
</dbReference>
<evidence type="ECO:0000259" key="9">
    <source>
        <dbReference type="PROSITE" id="PS50991"/>
    </source>
</evidence>
<dbReference type="EMBL" id="BLRV01000008">
    <property type="protein sequence ID" value="GFP20935.1"/>
    <property type="molecule type" value="Genomic_DNA"/>
</dbReference>
<comment type="caution">
    <text evidence="10">The sequence shown here is derived from an EMBL/GenBank/DDBJ whole genome shotgun (WGS) entry which is preliminary data.</text>
</comment>
<dbReference type="InterPro" id="IPR003379">
    <property type="entry name" value="Carboxylase_cons_dom"/>
</dbReference>
<dbReference type="PANTHER" id="PTHR43778">
    <property type="entry name" value="PYRUVATE CARBOXYLASE"/>
    <property type="match status" value="1"/>
</dbReference>
<dbReference type="Pfam" id="PF02436">
    <property type="entry name" value="PYC_OADA"/>
    <property type="match status" value="1"/>
</dbReference>
<dbReference type="InterPro" id="IPR013785">
    <property type="entry name" value="Aldolase_TIM"/>
</dbReference>
<dbReference type="InterPro" id="IPR055268">
    <property type="entry name" value="PCB-like"/>
</dbReference>
<dbReference type="InterPro" id="IPR000089">
    <property type="entry name" value="Biotin_lipoyl"/>
</dbReference>
<dbReference type="GO" id="GO:0003989">
    <property type="term" value="F:acetyl-CoA carboxylase activity"/>
    <property type="evidence" value="ECO:0007669"/>
    <property type="project" value="InterPro"/>
</dbReference>
<evidence type="ECO:0000256" key="7">
    <source>
        <dbReference type="SAM" id="MobiDB-lite"/>
    </source>
</evidence>
<dbReference type="Gene3D" id="2.40.50.100">
    <property type="match status" value="1"/>
</dbReference>
<dbReference type="Pfam" id="PF00682">
    <property type="entry name" value="HMGL-like"/>
    <property type="match status" value="1"/>
</dbReference>
<dbReference type="SUPFAM" id="SSF51230">
    <property type="entry name" value="Single hybrid motif"/>
    <property type="match status" value="1"/>
</dbReference>
<evidence type="ECO:0000256" key="6">
    <source>
        <dbReference type="ARBA" id="ARBA00023267"/>
    </source>
</evidence>
<feature type="region of interest" description="Disordered" evidence="7">
    <location>
        <begin position="501"/>
        <end position="524"/>
    </location>
</feature>
<dbReference type="GO" id="GO:0006094">
    <property type="term" value="P:gluconeogenesis"/>
    <property type="evidence" value="ECO:0007669"/>
    <property type="project" value="TreeGrafter"/>
</dbReference>
<dbReference type="GO" id="GO:0004736">
    <property type="term" value="F:pyruvate carboxylase activity"/>
    <property type="evidence" value="ECO:0007669"/>
    <property type="project" value="TreeGrafter"/>
</dbReference>
<keyword evidence="3" id="KW-0276">Fatty acid metabolism</keyword>
<feature type="domain" description="Pyruvate carboxyltransferase" evidence="9">
    <location>
        <begin position="11"/>
        <end position="271"/>
    </location>
</feature>
<dbReference type="GO" id="GO:0009317">
    <property type="term" value="C:acetyl-CoA carboxylase complex"/>
    <property type="evidence" value="ECO:0007669"/>
    <property type="project" value="InterPro"/>
</dbReference>
<sequence length="611" mass="68535">MKEALLKNRPIKITDTTLRDGNQSLWLARLRTEDILPILPQMDQIGFSSIEVWGGAIFDACLTFLKEDPWQRLRAIKERVPKTPLQMLLRGQNLVGYRHYSDDVVHKFVKLAAKNGIDIFRIFDPLNDVRNFRTAIEAAKEAGAHVQGAVVYTISPVHTLEHYLEIAHQLVDMGIDSLCIKDRTALLSPSRTHSLIQELKKNFSLPLQLHCHYAGGLALINYLKAIEAGVDAIDTVSIPLASGNSQPPTEMIATALKDTPYDTHLDLERLYEIAEYFEEIRIKRGFERGSASVIQMKQLSQQIPGRMISDLQAQLKEKDALSRLEEVLEEIPKVRAEAGFPPLITPLSQIIGTQAILNVLTGKRWSVVLDEMKSYVKGLYGRPPGPVAEDIQKKVLEDEKPIDCRPADLLPDFYDVASQEIGDLAVSSEDVLSYCLFPQATRSFLESKRGIRESTFSSPESAEEDKEPQMDLGRIREVIKLMENSNLAEMIVEEGDLRITLRKSPGSPGTREGSQVREAERGEKKVPLGEEELQKVISPMVGTFYRTSAPEQPPFVEVGDIIEVGQPLCMVEAMKLMNEIISDIEGEVVEICVEDGQPVEYGQVLFWIRPL</sequence>
<dbReference type="NCBIfam" id="NF006761">
    <property type="entry name" value="PRK09282.1"/>
    <property type="match status" value="1"/>
</dbReference>
<dbReference type="Gene3D" id="3.20.20.70">
    <property type="entry name" value="Aldolase class I"/>
    <property type="match status" value="1"/>
</dbReference>
<dbReference type="NCBIfam" id="TIGR00531">
    <property type="entry name" value="BCCP"/>
    <property type="match status" value="1"/>
</dbReference>
<keyword evidence="5" id="KW-0275">Fatty acid biosynthesis</keyword>
<dbReference type="InterPro" id="IPR001882">
    <property type="entry name" value="Biotin_BS"/>
</dbReference>
<evidence type="ECO:0000313" key="11">
    <source>
        <dbReference type="Proteomes" id="UP000580051"/>
    </source>
</evidence>
<dbReference type="GO" id="GO:0006633">
    <property type="term" value="P:fatty acid biosynthetic process"/>
    <property type="evidence" value="ECO:0007669"/>
    <property type="project" value="UniProtKB-UniPathway"/>
</dbReference>
<gene>
    <name evidence="10" type="ORF">HKBW3S06_00162</name>
</gene>
<evidence type="ECO:0000256" key="3">
    <source>
        <dbReference type="ARBA" id="ARBA00022832"/>
    </source>
</evidence>
<dbReference type="UniPathway" id="UPA00094"/>
<dbReference type="SUPFAM" id="SSF51569">
    <property type="entry name" value="Aldolase"/>
    <property type="match status" value="1"/>
</dbReference>
<comment type="pathway">
    <text evidence="1">Lipid metabolism; fatty acid biosynthesis.</text>
</comment>
<proteinExistence type="predicted"/>
<dbReference type="PRINTS" id="PR01071">
    <property type="entry name" value="ACOABIOTINCC"/>
</dbReference>
<organism evidence="10 11">
    <name type="scientific">Candidatus Hakubella thermalkaliphila</name>
    <dbReference type="NCBI Taxonomy" id="2754717"/>
    <lineage>
        <taxon>Bacteria</taxon>
        <taxon>Bacillati</taxon>
        <taxon>Actinomycetota</taxon>
        <taxon>Actinomycetota incertae sedis</taxon>
        <taxon>Candidatus Hakubellales</taxon>
        <taxon>Candidatus Hakubellaceae</taxon>
        <taxon>Candidatus Hakubella</taxon>
    </lineage>
</organism>
<accession>A0A6V8NL38</accession>
<dbReference type="InterPro" id="IPR011053">
    <property type="entry name" value="Single_hybrid_motif"/>
</dbReference>
<dbReference type="PANTHER" id="PTHR43778:SF2">
    <property type="entry name" value="PYRUVATE CARBOXYLASE, MITOCHONDRIAL"/>
    <property type="match status" value="1"/>
</dbReference>
<evidence type="ECO:0000259" key="8">
    <source>
        <dbReference type="PROSITE" id="PS50968"/>
    </source>
</evidence>
<feature type="compositionally biased region" description="Basic and acidic residues" evidence="7">
    <location>
        <begin position="514"/>
        <end position="524"/>
    </location>
</feature>
<keyword evidence="2" id="KW-0444">Lipid biosynthesis</keyword>
<evidence type="ECO:0000313" key="10">
    <source>
        <dbReference type="EMBL" id="GFP20935.1"/>
    </source>
</evidence>
<keyword evidence="4" id="KW-0443">Lipid metabolism</keyword>
<dbReference type="SUPFAM" id="SSF89000">
    <property type="entry name" value="post-HMGL domain-like"/>
    <property type="match status" value="1"/>
</dbReference>
<feature type="domain" description="Lipoyl-binding" evidence="8">
    <location>
        <begin position="533"/>
        <end position="609"/>
    </location>
</feature>
<keyword evidence="6" id="KW-0092">Biotin</keyword>
<dbReference type="CDD" id="cd07937">
    <property type="entry name" value="DRE_TIM_PC_TC_5S"/>
    <property type="match status" value="1"/>
</dbReference>
<dbReference type="InterPro" id="IPR000891">
    <property type="entry name" value="PYR_CT"/>
</dbReference>
<dbReference type="AlphaFoldDB" id="A0A6V8NL38"/>
<dbReference type="PROSITE" id="PS00188">
    <property type="entry name" value="BIOTIN"/>
    <property type="match status" value="1"/>
</dbReference>